<dbReference type="GO" id="GO:0019901">
    <property type="term" value="F:protein kinase binding"/>
    <property type="evidence" value="ECO:0007669"/>
    <property type="project" value="InterPro"/>
</dbReference>
<feature type="compositionally biased region" description="Low complexity" evidence="1">
    <location>
        <begin position="29"/>
        <end position="38"/>
    </location>
</feature>
<reference evidence="2 3" key="1">
    <citation type="submission" date="2016-08" db="EMBL/GenBank/DDBJ databases">
        <title>Draft genome sequence of allopolyploid Zygosaccharomyces rouxii.</title>
        <authorList>
            <person name="Watanabe J."/>
            <person name="Uehara K."/>
            <person name="Mogi Y."/>
            <person name="Tsukioka Y."/>
        </authorList>
    </citation>
    <scope>NUCLEOTIDE SEQUENCE [LARGE SCALE GENOMIC DNA]</scope>
    <source>
        <strain evidence="2 3">NBRC 110957</strain>
    </source>
</reference>
<dbReference type="OrthoDB" id="244495at2759"/>
<accession>A0A1Q3A207</accession>
<dbReference type="eggNOG" id="ENOG502RYK1">
    <property type="taxonomic scope" value="Eukaryota"/>
</dbReference>
<dbReference type="Proteomes" id="UP000187013">
    <property type="component" value="Unassembled WGS sequence"/>
</dbReference>
<dbReference type="Gene3D" id="1.10.472.10">
    <property type="entry name" value="Cyclin-like"/>
    <property type="match status" value="1"/>
</dbReference>
<dbReference type="InterPro" id="IPR013922">
    <property type="entry name" value="Cyclin_PHO80-like"/>
</dbReference>
<evidence type="ECO:0000313" key="2">
    <source>
        <dbReference type="EMBL" id="GAV49707.1"/>
    </source>
</evidence>
<feature type="compositionally biased region" description="Low complexity" evidence="1">
    <location>
        <begin position="46"/>
        <end position="60"/>
    </location>
</feature>
<dbReference type="EMBL" id="BDGX01000016">
    <property type="protein sequence ID" value="GAV49707.1"/>
    <property type="molecule type" value="Genomic_DNA"/>
</dbReference>
<dbReference type="GO" id="GO:0000307">
    <property type="term" value="C:cyclin-dependent protein kinase holoenzyme complex"/>
    <property type="evidence" value="ECO:0007669"/>
    <property type="project" value="TreeGrafter"/>
</dbReference>
<dbReference type="CDD" id="cd20557">
    <property type="entry name" value="CYCLIN_ScPCL1-like"/>
    <property type="match status" value="1"/>
</dbReference>
<dbReference type="GO" id="GO:0005634">
    <property type="term" value="C:nucleus"/>
    <property type="evidence" value="ECO:0007669"/>
    <property type="project" value="TreeGrafter"/>
</dbReference>
<sequence length="468" mass="51987">MASTFMYYPGHAPGGPVVDTCAAANAAALQHHQQQHQQSHLRQMEAHQQQQQQQQHSQQQQQYAASAAAAAAAPYGYYQNGLAAAQGMAAVQQQQQHQQQQAAAFYNQQQHQHQQQAVAHHRRTSSFRQQPTLPPLGMFYPGAPPATILPLPLQQEAPAPREEYVNGGVNQFLDYDLDLMSEFVVKKSYNAFGTDAGAVIRETGSNQTVDLFTKGVFSVLSATRLPAVTIFMALDLLSKYVTKTHAASGSIRSGCVNVVYQNTMVAFVLANKFNDDKTFTNKSWSQATGMDVLCINNFEREWLDVLEWRLFDDKFVHYDEYAHAFEIFCQEKRCPSPPNMLPAPHSTDNYLSPPSDCQTPVHLNANVYSSPGFLEKDTNDFYYGQPGVLSSPVSQFTPNSAAAYSTTSGGPMNYNFYNFGPPQPAAAVQPMMGLPPAHMWNMDERFGNFASSNFPGFDNNYYCYSAVY</sequence>
<name>A0A1Q3A207_ZYGRO</name>
<dbReference type="PANTHER" id="PTHR15615">
    <property type="match status" value="1"/>
</dbReference>
<gene>
    <name evidence="2" type="ORF">ZYGR_0P03530</name>
</gene>
<feature type="region of interest" description="Disordered" evidence="1">
    <location>
        <begin position="29"/>
        <end position="60"/>
    </location>
</feature>
<proteinExistence type="predicted"/>
<protein>
    <recommendedName>
        <fullName evidence="4">Cyclin N-terminal domain-containing protein</fullName>
    </recommendedName>
</protein>
<evidence type="ECO:0000313" key="3">
    <source>
        <dbReference type="Proteomes" id="UP000187013"/>
    </source>
</evidence>
<dbReference type="PANTHER" id="PTHR15615:SF27">
    <property type="entry name" value="PHO85 CYCLIN CLG1"/>
    <property type="match status" value="1"/>
</dbReference>
<evidence type="ECO:0008006" key="4">
    <source>
        <dbReference type="Google" id="ProtNLM"/>
    </source>
</evidence>
<dbReference type="AlphaFoldDB" id="A0A1Q3A207"/>
<comment type="caution">
    <text evidence="2">The sequence shown here is derived from an EMBL/GenBank/DDBJ whole genome shotgun (WGS) entry which is preliminary data.</text>
</comment>
<evidence type="ECO:0000256" key="1">
    <source>
        <dbReference type="SAM" id="MobiDB-lite"/>
    </source>
</evidence>
<dbReference type="GO" id="GO:0016538">
    <property type="term" value="F:cyclin-dependent protein serine/threonine kinase regulator activity"/>
    <property type="evidence" value="ECO:0007669"/>
    <property type="project" value="TreeGrafter"/>
</dbReference>
<organism evidence="2 3">
    <name type="scientific">Zygosaccharomyces rouxii</name>
    <dbReference type="NCBI Taxonomy" id="4956"/>
    <lineage>
        <taxon>Eukaryota</taxon>
        <taxon>Fungi</taxon>
        <taxon>Dikarya</taxon>
        <taxon>Ascomycota</taxon>
        <taxon>Saccharomycotina</taxon>
        <taxon>Saccharomycetes</taxon>
        <taxon>Saccharomycetales</taxon>
        <taxon>Saccharomycetaceae</taxon>
        <taxon>Zygosaccharomyces</taxon>
    </lineage>
</organism>